<comment type="cofactor">
    <cofactor evidence="7">
        <name>a divalent metal cation</name>
        <dbReference type="ChEBI" id="CHEBI:60240"/>
    </cofactor>
    <text evidence="7">Binds 1 divalent metal cation per subunit.</text>
</comment>
<dbReference type="PANTHER" id="PTHR11735:SF6">
    <property type="entry name" value="TRNA N6-ADENOSINE THREONYLCARBAMOYLTRANSFERASE, MITOCHONDRIAL"/>
    <property type="match status" value="1"/>
</dbReference>
<gene>
    <name evidence="10" type="primary">LOC107065608</name>
</gene>
<evidence type="ECO:0000313" key="9">
    <source>
        <dbReference type="Proteomes" id="UP000694924"/>
    </source>
</evidence>
<keyword evidence="2 7" id="KW-0808">Transferase</keyword>
<proteinExistence type="inferred from homology"/>
<keyword evidence="9" id="KW-1185">Reference proteome</keyword>
<dbReference type="InterPro" id="IPR000905">
    <property type="entry name" value="Gcp-like_dom"/>
</dbReference>
<dbReference type="HAMAP" id="MF_01445">
    <property type="entry name" value="TsaD"/>
    <property type="match status" value="1"/>
</dbReference>
<evidence type="ECO:0000256" key="1">
    <source>
        <dbReference type="ARBA" id="ARBA00012156"/>
    </source>
</evidence>
<organism evidence="9 10">
    <name type="scientific">Polistes dominula</name>
    <name type="common">European paper wasp</name>
    <name type="synonym">Vespa dominula</name>
    <dbReference type="NCBI Taxonomy" id="743375"/>
    <lineage>
        <taxon>Eukaryota</taxon>
        <taxon>Metazoa</taxon>
        <taxon>Ecdysozoa</taxon>
        <taxon>Arthropoda</taxon>
        <taxon>Hexapoda</taxon>
        <taxon>Insecta</taxon>
        <taxon>Pterygota</taxon>
        <taxon>Neoptera</taxon>
        <taxon>Endopterygota</taxon>
        <taxon>Hymenoptera</taxon>
        <taxon>Apocrita</taxon>
        <taxon>Aculeata</taxon>
        <taxon>Vespoidea</taxon>
        <taxon>Vespidae</taxon>
        <taxon>Polistinae</taxon>
        <taxon>Polistini</taxon>
        <taxon>Polistes</taxon>
    </lineage>
</organism>
<evidence type="ECO:0000256" key="2">
    <source>
        <dbReference type="ARBA" id="ARBA00022679"/>
    </source>
</evidence>
<dbReference type="Proteomes" id="UP000694924">
    <property type="component" value="Unplaced"/>
</dbReference>
<dbReference type="InterPro" id="IPR017861">
    <property type="entry name" value="KAE1/TsaD"/>
</dbReference>
<reference evidence="10" key="1">
    <citation type="submission" date="2025-08" db="UniProtKB">
        <authorList>
            <consortium name="RefSeq"/>
        </authorList>
    </citation>
    <scope>IDENTIFICATION</scope>
    <source>
        <tissue evidence="10">Whole body</tissue>
    </source>
</reference>
<dbReference type="CDD" id="cd24134">
    <property type="entry name" value="ASKHA_NBD_OSGEPL1_QRI7_euk"/>
    <property type="match status" value="1"/>
</dbReference>
<comment type="similarity">
    <text evidence="7">Belongs to the KAE1 / TsaD family.</text>
</comment>
<feature type="domain" description="Gcp-like" evidence="8">
    <location>
        <begin position="49"/>
        <end position="356"/>
    </location>
</feature>
<dbReference type="PRINTS" id="PR00789">
    <property type="entry name" value="OSIALOPTASE"/>
</dbReference>
<keyword evidence="4 7" id="KW-0479">Metal-binding</keyword>
<evidence type="ECO:0000256" key="4">
    <source>
        <dbReference type="ARBA" id="ARBA00022723"/>
    </source>
</evidence>
<sequence>MMSRLKFLYPRLSKFKSLNKFCSQKSAIILGIETSCDDTGCGIVDSNGNILGEAINSQYLLHLKYGGIIPTVAGEMHRQHITDVCENALRSANLKLRDIDAIATTVKPGLPMSLRIGERFGKYLALVGNKPFIPIHHMQAHALTVRLTEKVDFPYLVLLISGGHCMLVVVQNVEEFIILGSSISNAPGEILDKVARRLKLNSIKEFSNMNGGQAVEAAASKASDIDQFIFKESMQFYRDCQFSFSGILTTCVKHITDQEKKYNITADMLIPDIYNLSASFQFAITKHLCKKTQIAMEFIDKINLIPEDKRTLVVSGGVACNHFIAKALNIVCSELNYKLVRTPPRLCTDNGVMIAWNGVEKWNSGIDILRSESEIKNVNIEKKAAIGKDWTKRVQLEQIKVKRIDIKKKLFMESNTANDAVTISSNSIT</sequence>
<comment type="catalytic activity">
    <reaction evidence="6 7">
        <text>L-threonylcarbamoyladenylate + adenosine(37) in tRNA = N(6)-L-threonylcarbamoyladenosine(37) in tRNA + AMP + H(+)</text>
        <dbReference type="Rhea" id="RHEA:37059"/>
        <dbReference type="Rhea" id="RHEA-COMP:10162"/>
        <dbReference type="Rhea" id="RHEA-COMP:10163"/>
        <dbReference type="ChEBI" id="CHEBI:15378"/>
        <dbReference type="ChEBI" id="CHEBI:73682"/>
        <dbReference type="ChEBI" id="CHEBI:74411"/>
        <dbReference type="ChEBI" id="CHEBI:74418"/>
        <dbReference type="ChEBI" id="CHEBI:456215"/>
        <dbReference type="EC" id="2.3.1.234"/>
    </reaction>
</comment>
<dbReference type="Pfam" id="PF00814">
    <property type="entry name" value="TsaD"/>
    <property type="match status" value="1"/>
</dbReference>
<dbReference type="Gene3D" id="3.30.420.40">
    <property type="match status" value="2"/>
</dbReference>
<keyword evidence="7" id="KW-0496">Mitochondrion</keyword>
<evidence type="ECO:0000256" key="7">
    <source>
        <dbReference type="HAMAP-Rule" id="MF_03179"/>
    </source>
</evidence>
<dbReference type="NCBIfam" id="TIGR00329">
    <property type="entry name" value="gcp_kae1"/>
    <property type="match status" value="1"/>
</dbReference>
<evidence type="ECO:0000256" key="5">
    <source>
        <dbReference type="ARBA" id="ARBA00023315"/>
    </source>
</evidence>
<evidence type="ECO:0000313" key="10">
    <source>
        <dbReference type="RefSeq" id="XP_015174945.1"/>
    </source>
</evidence>
<keyword evidence="5 7" id="KW-0012">Acyltransferase</keyword>
<dbReference type="RefSeq" id="XP_015174945.1">
    <property type="nucleotide sequence ID" value="XM_015319459.1"/>
</dbReference>
<comment type="subunit">
    <text evidence="7">Homodimer.</text>
</comment>
<dbReference type="InterPro" id="IPR043129">
    <property type="entry name" value="ATPase_NBD"/>
</dbReference>
<evidence type="ECO:0000259" key="8">
    <source>
        <dbReference type="Pfam" id="PF00814"/>
    </source>
</evidence>
<dbReference type="InterPro" id="IPR022450">
    <property type="entry name" value="TsaD"/>
</dbReference>
<protein>
    <recommendedName>
        <fullName evidence="1">N(6)-L-threonylcarbamoyladenine synthase</fullName>
        <ecNumber evidence="1">2.3.1.234</ecNumber>
    </recommendedName>
</protein>
<evidence type="ECO:0000256" key="6">
    <source>
        <dbReference type="ARBA" id="ARBA00048117"/>
    </source>
</evidence>
<name>A0ABM1I408_POLDO</name>
<evidence type="ECO:0000256" key="3">
    <source>
        <dbReference type="ARBA" id="ARBA00022694"/>
    </source>
</evidence>
<dbReference type="EC" id="2.3.1.234" evidence="1"/>
<dbReference type="GeneID" id="107065608"/>
<comment type="subcellular location">
    <subcellularLocation>
        <location evidence="7">Mitochondrion</location>
    </subcellularLocation>
</comment>
<keyword evidence="3 7" id="KW-0819">tRNA processing</keyword>
<dbReference type="SUPFAM" id="SSF53067">
    <property type="entry name" value="Actin-like ATPase domain"/>
    <property type="match status" value="1"/>
</dbReference>
<accession>A0ABM1I408</accession>
<comment type="function">
    <text evidence="7">Required for the formation of a threonylcarbamoyl group on adenosine at position 37 (t(6)A37) in mitochondrial tRNAs that read codons beginning with adenine. Probably involved in the transfer of the threonylcarbamoyl moiety of threonylcarbamoyl-AMP (TC-AMP) to the N6 group of A37. Involved in mitochondrial genome maintenance.</text>
</comment>
<dbReference type="PANTHER" id="PTHR11735">
    <property type="entry name" value="TRNA N6-ADENOSINE THREONYLCARBAMOYLTRANSFERASE"/>
    <property type="match status" value="1"/>
</dbReference>